<dbReference type="Pfam" id="PF08021">
    <property type="entry name" value="FAD_binding_9"/>
    <property type="match status" value="1"/>
</dbReference>
<dbReference type="Proteomes" id="UP000295453">
    <property type="component" value="Unassembled WGS sequence"/>
</dbReference>
<evidence type="ECO:0000313" key="2">
    <source>
        <dbReference type="EMBL" id="TCJ29946.1"/>
    </source>
</evidence>
<dbReference type="Gene3D" id="3.40.50.80">
    <property type="entry name" value="Nucleotide-binding domain of ferredoxin-NADP reductase (FNR) module"/>
    <property type="match status" value="1"/>
</dbReference>
<dbReference type="InterPro" id="IPR007037">
    <property type="entry name" value="SIP_rossman_dom"/>
</dbReference>
<dbReference type="AlphaFoldDB" id="A0A4R1CII0"/>
<protein>
    <submittedName>
        <fullName evidence="2">Siderophore-interacting protein</fullName>
    </submittedName>
</protein>
<dbReference type="OrthoDB" id="9814826at2"/>
<evidence type="ECO:0000313" key="3">
    <source>
        <dbReference type="Proteomes" id="UP000295453"/>
    </source>
</evidence>
<organism evidence="2 3">
    <name type="scientific">Nocardioides jejuensis</name>
    <dbReference type="NCBI Taxonomy" id="2502782"/>
    <lineage>
        <taxon>Bacteria</taxon>
        <taxon>Bacillati</taxon>
        <taxon>Actinomycetota</taxon>
        <taxon>Actinomycetes</taxon>
        <taxon>Propionibacteriales</taxon>
        <taxon>Nocardioidaceae</taxon>
        <taxon>Nocardioides</taxon>
    </lineage>
</organism>
<gene>
    <name evidence="2" type="ORF">EPD65_06035</name>
</gene>
<dbReference type="PANTHER" id="PTHR30157:SF0">
    <property type="entry name" value="NADPH-DEPENDENT FERRIC-CHELATE REDUCTASE"/>
    <property type="match status" value="1"/>
</dbReference>
<sequence>MILTEVEVTSVERLSASFVRVELASPALADFGVDGSPLFDQRIKLVFPNAAGELTSFEGADETWLSTWLQRPVEERGPMRTYTVRALTGSGAATRLVVDIVIHEPPCGPGSTWARAARVGDRLVLVGPRRGAAFGGIEFAPHAAMTEMVLVGDETAVPAIAAILADLPATAVGRVFLEVPLAEDIQELEAPAGMVVTWLPRNGAAHGTRILAAAAERLAVRAAAEPAALTLAAEDEIDPDLWETPAYSSSGESLAGGAAAVLPGVYAWIAGESAMVTSLRRYLVNEIGLDRSQVAFMGYWRRGVAMRS</sequence>
<dbReference type="Pfam" id="PF04954">
    <property type="entry name" value="SIP"/>
    <property type="match status" value="1"/>
</dbReference>
<dbReference type="CDD" id="cd06193">
    <property type="entry name" value="siderophore_interacting"/>
    <property type="match status" value="1"/>
</dbReference>
<dbReference type="InterPro" id="IPR017927">
    <property type="entry name" value="FAD-bd_FR_type"/>
</dbReference>
<dbReference type="EMBL" id="SJZJ01000007">
    <property type="protein sequence ID" value="TCJ29946.1"/>
    <property type="molecule type" value="Genomic_DNA"/>
</dbReference>
<dbReference type="SUPFAM" id="SSF63380">
    <property type="entry name" value="Riboflavin synthase domain-like"/>
    <property type="match status" value="1"/>
</dbReference>
<dbReference type="PANTHER" id="PTHR30157">
    <property type="entry name" value="FERRIC REDUCTASE, NADPH-DEPENDENT"/>
    <property type="match status" value="1"/>
</dbReference>
<dbReference type="InterPro" id="IPR017938">
    <property type="entry name" value="Riboflavin_synthase-like_b-brl"/>
</dbReference>
<keyword evidence="3" id="KW-1185">Reference proteome</keyword>
<evidence type="ECO:0000259" key="1">
    <source>
        <dbReference type="PROSITE" id="PS51384"/>
    </source>
</evidence>
<dbReference type="InterPro" id="IPR039261">
    <property type="entry name" value="FNR_nucleotide-bd"/>
</dbReference>
<reference evidence="2 3" key="1">
    <citation type="submission" date="2019-03" db="EMBL/GenBank/DDBJ databases">
        <authorList>
            <person name="Kim M.K.M."/>
        </authorList>
    </citation>
    <scope>NUCLEOTIDE SEQUENCE [LARGE SCALE GENOMIC DNA]</scope>
    <source>
        <strain evidence="2 3">18JY15-6</strain>
    </source>
</reference>
<dbReference type="InterPro" id="IPR013113">
    <property type="entry name" value="SIP_FAD-bd"/>
</dbReference>
<dbReference type="GO" id="GO:0016491">
    <property type="term" value="F:oxidoreductase activity"/>
    <property type="evidence" value="ECO:0007669"/>
    <property type="project" value="InterPro"/>
</dbReference>
<accession>A0A4R1CII0</accession>
<proteinExistence type="predicted"/>
<dbReference type="InterPro" id="IPR039374">
    <property type="entry name" value="SIP_fam"/>
</dbReference>
<feature type="domain" description="FAD-binding FR-type" evidence="1">
    <location>
        <begin position="1"/>
        <end position="135"/>
    </location>
</feature>
<dbReference type="PROSITE" id="PS51384">
    <property type="entry name" value="FAD_FR"/>
    <property type="match status" value="1"/>
</dbReference>
<name>A0A4R1CII0_9ACTN</name>
<comment type="caution">
    <text evidence="2">The sequence shown here is derived from an EMBL/GenBank/DDBJ whole genome shotgun (WGS) entry which is preliminary data.</text>
</comment>
<dbReference type="Gene3D" id="2.40.30.10">
    <property type="entry name" value="Translation factors"/>
    <property type="match status" value="1"/>
</dbReference>